<name>A0ABW4NJW7_9LACT</name>
<feature type="domain" description="DUF4097" evidence="1">
    <location>
        <begin position="47"/>
        <end position="305"/>
    </location>
</feature>
<gene>
    <name evidence="2" type="ORF">ACFSBK_01650</name>
</gene>
<comment type="caution">
    <text evidence="2">The sequence shown here is derived from an EMBL/GenBank/DDBJ whole genome shotgun (WGS) entry which is preliminary data.</text>
</comment>
<keyword evidence="3" id="KW-1185">Reference proteome</keyword>
<reference evidence="3" key="1">
    <citation type="journal article" date="2019" name="Int. J. Syst. Evol. Microbiol.">
        <title>The Global Catalogue of Microorganisms (GCM) 10K type strain sequencing project: providing services to taxonomists for standard genome sequencing and annotation.</title>
        <authorList>
            <consortium name="The Broad Institute Genomics Platform"/>
            <consortium name="The Broad Institute Genome Sequencing Center for Infectious Disease"/>
            <person name="Wu L."/>
            <person name="Ma J."/>
        </authorList>
    </citation>
    <scope>NUCLEOTIDE SEQUENCE [LARGE SCALE GENOMIC DNA]</scope>
    <source>
        <strain evidence="3">KCTC 42143</strain>
    </source>
</reference>
<protein>
    <submittedName>
        <fullName evidence="2">DUF4097 family beta strand repeat-containing protein</fullName>
    </submittedName>
</protein>
<dbReference type="Proteomes" id="UP001597285">
    <property type="component" value="Unassembled WGS sequence"/>
</dbReference>
<evidence type="ECO:0000313" key="2">
    <source>
        <dbReference type="EMBL" id="MFD1798561.1"/>
    </source>
</evidence>
<organism evidence="2 3">
    <name type="scientific">Carnobacterium antarcticum</name>
    <dbReference type="NCBI Taxonomy" id="2126436"/>
    <lineage>
        <taxon>Bacteria</taxon>
        <taxon>Bacillati</taxon>
        <taxon>Bacillota</taxon>
        <taxon>Bacilli</taxon>
        <taxon>Lactobacillales</taxon>
        <taxon>Carnobacteriaceae</taxon>
        <taxon>Carnobacterium</taxon>
    </lineage>
</organism>
<proteinExistence type="predicted"/>
<dbReference type="InterPro" id="IPR025164">
    <property type="entry name" value="Toastrack_DUF4097"/>
</dbReference>
<dbReference type="RefSeq" id="WP_058920034.1">
    <property type="nucleotide sequence ID" value="NZ_JBHSQC010000022.1"/>
</dbReference>
<sequence length="318" mass="33963">MKKNTLALLAVGLFFIAIGGIGAALTYQKAFDSVHFDHQETVAVEDIQNLSITGTSAAVYLTKTNAKEISVNVEGLNADSKVYTLDSNKNSETLHLNINEMEQSSNTILDYLNTGIVRVTIEIPDSIETLSLSTETGTVSISHLTLSALSIKTDVGSIDINDSQLDQLNVKNTAGVTDITQSIFQQLTIDSDAGSANLTKVVADETEITTDVGQIDFSQVTGKLTAQTNAGAIVLSNPTIDQDVTLTTNFGTITVLTENTPENLTIETSHQLGEVSLFDKAESKALFGNGTHLMKLTTDTGTISVSTAPDEEYTSEYN</sequence>
<dbReference type="EMBL" id="JBHUFF010000007">
    <property type="protein sequence ID" value="MFD1798561.1"/>
    <property type="molecule type" value="Genomic_DNA"/>
</dbReference>
<dbReference type="Pfam" id="PF13349">
    <property type="entry name" value="DUF4097"/>
    <property type="match status" value="1"/>
</dbReference>
<evidence type="ECO:0000313" key="3">
    <source>
        <dbReference type="Proteomes" id="UP001597285"/>
    </source>
</evidence>
<accession>A0ABW4NJW7</accession>
<evidence type="ECO:0000259" key="1">
    <source>
        <dbReference type="Pfam" id="PF13349"/>
    </source>
</evidence>